<proteinExistence type="predicted"/>
<dbReference type="PANTHER" id="PTHR46535">
    <property type="entry name" value="NEDD4-BINDING PROTEIN 2"/>
    <property type="match status" value="1"/>
</dbReference>
<dbReference type="PROSITE" id="PS51140">
    <property type="entry name" value="CUE"/>
    <property type="match status" value="1"/>
</dbReference>
<evidence type="ECO:0000313" key="4">
    <source>
        <dbReference type="EMBL" id="TKA61352.1"/>
    </source>
</evidence>
<name>A0A4U0WEY2_9PEZI</name>
<feature type="compositionally biased region" description="Low complexity" evidence="1">
    <location>
        <begin position="76"/>
        <end position="95"/>
    </location>
</feature>
<dbReference type="InterPro" id="IPR013899">
    <property type="entry name" value="DUF1771"/>
</dbReference>
<dbReference type="GO" id="GO:0004519">
    <property type="term" value="F:endonuclease activity"/>
    <property type="evidence" value="ECO:0007669"/>
    <property type="project" value="TreeGrafter"/>
</dbReference>
<feature type="domain" description="Smr" evidence="2">
    <location>
        <begin position="461"/>
        <end position="545"/>
    </location>
</feature>
<evidence type="ECO:0000313" key="5">
    <source>
        <dbReference type="Proteomes" id="UP000308768"/>
    </source>
</evidence>
<dbReference type="CDD" id="cd14279">
    <property type="entry name" value="CUE"/>
    <property type="match status" value="1"/>
</dbReference>
<evidence type="ECO:0000259" key="3">
    <source>
        <dbReference type="PROSITE" id="PS51140"/>
    </source>
</evidence>
<dbReference type="InterPro" id="IPR009060">
    <property type="entry name" value="UBA-like_sf"/>
</dbReference>
<dbReference type="Proteomes" id="UP000308768">
    <property type="component" value="Unassembled WGS sequence"/>
</dbReference>
<comment type="caution">
    <text evidence="4">The sequence shown here is derived from an EMBL/GenBank/DDBJ whole genome shotgun (WGS) entry which is preliminary data.</text>
</comment>
<feature type="compositionally biased region" description="Polar residues" evidence="1">
    <location>
        <begin position="100"/>
        <end position="110"/>
    </location>
</feature>
<dbReference type="SUPFAM" id="SSF160443">
    <property type="entry name" value="SMR domain-like"/>
    <property type="match status" value="1"/>
</dbReference>
<dbReference type="PANTHER" id="PTHR46535:SF1">
    <property type="entry name" value="NEDD4-BINDING PROTEIN 2"/>
    <property type="match status" value="1"/>
</dbReference>
<dbReference type="SMART" id="SM01162">
    <property type="entry name" value="DUF1771"/>
    <property type="match status" value="1"/>
</dbReference>
<dbReference type="Gene3D" id="3.30.1370.110">
    <property type="match status" value="1"/>
</dbReference>
<dbReference type="InterPro" id="IPR052772">
    <property type="entry name" value="Endo/PolyKinase_Domain-Protein"/>
</dbReference>
<dbReference type="PROSITE" id="PS50828">
    <property type="entry name" value="SMR"/>
    <property type="match status" value="1"/>
</dbReference>
<gene>
    <name evidence="4" type="ORF">B0A49_11570</name>
</gene>
<feature type="region of interest" description="Disordered" evidence="1">
    <location>
        <begin position="60"/>
        <end position="122"/>
    </location>
</feature>
<evidence type="ECO:0000256" key="1">
    <source>
        <dbReference type="SAM" id="MobiDB-lite"/>
    </source>
</evidence>
<sequence length="549" mass="58024">MLQTANIFAELESEYCPPTGPLDPALFAAIVSDYDLHNDSSLRAARATLDAIKAAALEEERTDFDPSGSSAYNAGPDDSSPRRAGSSSESRASPSEDTDLTSLSNGLSSTDLRDASESETDTGAAEFMAGLEQLDDNTKRTMLKEMFPSASDYTISHTLRKCGDNWARAMEELLNHVYFDEAATSDEDGKIATKGIEAFCKDSTARRGWKSKAKKRRQLYGADEDKRSSSLPGSASTVAGSTAVNKWETAGKDIEFICTRTGVSTQTVSSLYHKNGVSVPATIAALLELSITEDNIPVTSNDPVVQANAFELGQDFPNIAPAYLTALIRLTHPSSASAHELAKALATKPTNGHIGNLQIIMRHAPLDLSAPTSSPFNKTPSALPPIDFETAASLASSSSAARHSAFTQAAAAHRKSKSDHLMAAAAGYYSSLGRDADARLKAYSAAAADALVTAQSSATQLDLHGVTVKDATRIARERVTAWWVGLGESRMGGRAGIGTGFRIVTGVGHHSEGGRSKIGPAVGKMLVREGWKVEAGSGVLVVTGVVKRK</sequence>
<dbReference type="InterPro" id="IPR002625">
    <property type="entry name" value="Smr_dom"/>
</dbReference>
<reference evidence="4 5" key="1">
    <citation type="submission" date="2017-03" db="EMBL/GenBank/DDBJ databases">
        <title>Genomes of endolithic fungi from Antarctica.</title>
        <authorList>
            <person name="Coleine C."/>
            <person name="Masonjones S."/>
            <person name="Stajich J.E."/>
        </authorList>
    </citation>
    <scope>NUCLEOTIDE SEQUENCE [LARGE SCALE GENOMIC DNA]</scope>
    <source>
        <strain evidence="4 5">CCFEE 5187</strain>
    </source>
</reference>
<dbReference type="GO" id="GO:0005634">
    <property type="term" value="C:nucleus"/>
    <property type="evidence" value="ECO:0007669"/>
    <property type="project" value="TreeGrafter"/>
</dbReference>
<protein>
    <recommendedName>
        <fullName evidence="6">Smr domain-containing protein</fullName>
    </recommendedName>
</protein>
<organism evidence="4 5">
    <name type="scientific">Cryomyces minteri</name>
    <dbReference type="NCBI Taxonomy" id="331657"/>
    <lineage>
        <taxon>Eukaryota</taxon>
        <taxon>Fungi</taxon>
        <taxon>Dikarya</taxon>
        <taxon>Ascomycota</taxon>
        <taxon>Pezizomycotina</taxon>
        <taxon>Dothideomycetes</taxon>
        <taxon>Dothideomycetes incertae sedis</taxon>
        <taxon>Cryomyces</taxon>
    </lineage>
</organism>
<dbReference type="SUPFAM" id="SSF46934">
    <property type="entry name" value="UBA-like"/>
    <property type="match status" value="1"/>
</dbReference>
<dbReference type="STRING" id="331657.A0A4U0WEY2"/>
<dbReference type="AlphaFoldDB" id="A0A4U0WEY2"/>
<keyword evidence="5" id="KW-1185">Reference proteome</keyword>
<dbReference type="InterPro" id="IPR058864">
    <property type="entry name" value="UBA_10"/>
</dbReference>
<dbReference type="GO" id="GO:0043130">
    <property type="term" value="F:ubiquitin binding"/>
    <property type="evidence" value="ECO:0007669"/>
    <property type="project" value="InterPro"/>
</dbReference>
<feature type="region of interest" description="Disordered" evidence="1">
    <location>
        <begin position="216"/>
        <end position="237"/>
    </location>
</feature>
<feature type="domain" description="CUE" evidence="3">
    <location>
        <begin position="135"/>
        <end position="182"/>
    </location>
</feature>
<dbReference type="Pfam" id="PF26286">
    <property type="entry name" value="UBA_10"/>
    <property type="match status" value="1"/>
</dbReference>
<dbReference type="SMART" id="SM00463">
    <property type="entry name" value="SMR"/>
    <property type="match status" value="1"/>
</dbReference>
<dbReference type="EMBL" id="NAJN01001757">
    <property type="protein sequence ID" value="TKA61352.1"/>
    <property type="molecule type" value="Genomic_DNA"/>
</dbReference>
<dbReference type="InterPro" id="IPR036063">
    <property type="entry name" value="Smr_dom_sf"/>
</dbReference>
<dbReference type="InterPro" id="IPR003892">
    <property type="entry name" value="CUE"/>
</dbReference>
<evidence type="ECO:0000259" key="2">
    <source>
        <dbReference type="PROSITE" id="PS50828"/>
    </source>
</evidence>
<evidence type="ECO:0008006" key="6">
    <source>
        <dbReference type="Google" id="ProtNLM"/>
    </source>
</evidence>
<dbReference type="OrthoDB" id="443981at2759"/>
<accession>A0A4U0WEY2</accession>